<dbReference type="Pfam" id="PF03334">
    <property type="entry name" value="PhaG_MnhG_YufB"/>
    <property type="match status" value="1"/>
</dbReference>
<name>A0A1R3WRZ5_9RHOB</name>
<evidence type="ECO:0000256" key="1">
    <source>
        <dbReference type="SAM" id="MobiDB-lite"/>
    </source>
</evidence>
<feature type="transmembrane region" description="Helical" evidence="2">
    <location>
        <begin position="48"/>
        <end position="68"/>
    </location>
</feature>
<dbReference type="AlphaFoldDB" id="A0A1R3WRZ5"/>
<feature type="region of interest" description="Disordered" evidence="1">
    <location>
        <begin position="103"/>
        <end position="123"/>
    </location>
</feature>
<evidence type="ECO:0000313" key="4">
    <source>
        <dbReference type="Proteomes" id="UP000192455"/>
    </source>
</evidence>
<dbReference type="OrthoDB" id="4427992at2"/>
<evidence type="ECO:0000313" key="3">
    <source>
        <dbReference type="EMBL" id="SIT81121.1"/>
    </source>
</evidence>
<sequence>MSRFDALPPLVLVLVAVLLILGSTLAFLGAVGLIRLQSFYQRLHAPTLGTTLGVTLIAMASALLFSFLGGRVVLHELVIVVLVVATTPATLITLGRAALRRDRTKEDPTLPPVQRAHFTPPRD</sequence>
<dbReference type="EMBL" id="FTPS01000001">
    <property type="protein sequence ID" value="SIT81121.1"/>
    <property type="molecule type" value="Genomic_DNA"/>
</dbReference>
<dbReference type="NCBIfam" id="TIGR01300">
    <property type="entry name" value="CPA3_mnhG_phaG"/>
    <property type="match status" value="1"/>
</dbReference>
<keyword evidence="2" id="KW-1133">Transmembrane helix</keyword>
<dbReference type="GO" id="GO:0015385">
    <property type="term" value="F:sodium:proton antiporter activity"/>
    <property type="evidence" value="ECO:0007669"/>
    <property type="project" value="TreeGrafter"/>
</dbReference>
<dbReference type="Proteomes" id="UP000192455">
    <property type="component" value="Unassembled WGS sequence"/>
</dbReference>
<dbReference type="PANTHER" id="PTHR34703:SF1">
    <property type="entry name" value="ANTIPORTER SUBUNIT MNHG2-RELATED"/>
    <property type="match status" value="1"/>
</dbReference>
<evidence type="ECO:0000256" key="2">
    <source>
        <dbReference type="SAM" id="Phobius"/>
    </source>
</evidence>
<keyword evidence="2" id="KW-0812">Transmembrane</keyword>
<gene>
    <name evidence="3" type="ORF">SAMN05421849_1428</name>
</gene>
<organism evidence="3 4">
    <name type="scientific">Pontibaca methylaminivorans</name>
    <dbReference type="NCBI Taxonomy" id="515897"/>
    <lineage>
        <taxon>Bacteria</taxon>
        <taxon>Pseudomonadati</taxon>
        <taxon>Pseudomonadota</taxon>
        <taxon>Alphaproteobacteria</taxon>
        <taxon>Rhodobacterales</taxon>
        <taxon>Roseobacteraceae</taxon>
        <taxon>Pontibaca</taxon>
    </lineage>
</organism>
<protein>
    <submittedName>
        <fullName evidence="3">Multisubunit potassium/proton antiporter, PhaG subunit</fullName>
    </submittedName>
</protein>
<dbReference type="RefSeq" id="WP_076649005.1">
    <property type="nucleotide sequence ID" value="NZ_FTPS01000001.1"/>
</dbReference>
<keyword evidence="4" id="KW-1185">Reference proteome</keyword>
<dbReference type="STRING" id="515897.SAMN05421849_1428"/>
<feature type="transmembrane region" description="Helical" evidence="2">
    <location>
        <begin position="74"/>
        <end position="95"/>
    </location>
</feature>
<keyword evidence="2" id="KW-0472">Membrane</keyword>
<dbReference type="InterPro" id="IPR005133">
    <property type="entry name" value="PhaG_MnhG_YufB"/>
</dbReference>
<reference evidence="3 4" key="1">
    <citation type="submission" date="2017-01" db="EMBL/GenBank/DDBJ databases">
        <authorList>
            <person name="Mah S.A."/>
            <person name="Swanson W.J."/>
            <person name="Moy G.W."/>
            <person name="Vacquier V.D."/>
        </authorList>
    </citation>
    <scope>NUCLEOTIDE SEQUENCE [LARGE SCALE GENOMIC DNA]</scope>
    <source>
        <strain evidence="3 4">DSM 21219</strain>
    </source>
</reference>
<feature type="transmembrane region" description="Helical" evidence="2">
    <location>
        <begin position="12"/>
        <end position="36"/>
    </location>
</feature>
<proteinExistence type="predicted"/>
<dbReference type="PANTHER" id="PTHR34703">
    <property type="entry name" value="ANTIPORTER SUBUNIT MNHG2-RELATED"/>
    <property type="match status" value="1"/>
</dbReference>
<accession>A0A1R3WRZ5</accession>